<reference evidence="1 2" key="1">
    <citation type="submission" date="2024-02" db="EMBL/GenBank/DDBJ databases">
        <title>STSV induces naive adaptation in Sulfolobus.</title>
        <authorList>
            <person name="Xiang X."/>
            <person name="Song M."/>
        </authorList>
    </citation>
    <scope>NUCLEOTIDE SEQUENCE [LARGE SCALE GENOMIC DNA]</scope>
    <source>
        <strain evidence="1 2">RT2</strain>
    </source>
</reference>
<dbReference type="EMBL" id="CP146016">
    <property type="protein sequence ID" value="WWQ61208.1"/>
    <property type="molecule type" value="Genomic_DNA"/>
</dbReference>
<protein>
    <submittedName>
        <fullName evidence="1">Uncharacterized protein</fullName>
    </submittedName>
</protein>
<proteinExistence type="predicted"/>
<organism evidence="1 2">
    <name type="scientific">Sulfolobus tengchongensis</name>
    <dbReference type="NCBI Taxonomy" id="207809"/>
    <lineage>
        <taxon>Archaea</taxon>
        <taxon>Thermoproteota</taxon>
        <taxon>Thermoprotei</taxon>
        <taxon>Sulfolobales</taxon>
        <taxon>Sulfolobaceae</taxon>
        <taxon>Sulfolobus</taxon>
    </lineage>
</organism>
<name>A0AAX4L1V3_9CREN</name>
<evidence type="ECO:0000313" key="1">
    <source>
        <dbReference type="EMBL" id="WWQ61208.1"/>
    </source>
</evidence>
<gene>
    <name evidence="1" type="ORF">V6M85_03755</name>
</gene>
<keyword evidence="2" id="KW-1185">Reference proteome</keyword>
<sequence length="75" mass="8323">MIISSLVYPNDISISTVFSPNFGALDLDPFTFIGNFMYIKSPYLTSKFFPYLSNPSLRLSTSATGTSALPNRFTQ</sequence>
<dbReference type="AlphaFoldDB" id="A0AAX4L1V3"/>
<evidence type="ECO:0000313" key="2">
    <source>
        <dbReference type="Proteomes" id="UP001432202"/>
    </source>
</evidence>
<dbReference type="Proteomes" id="UP001432202">
    <property type="component" value="Chromosome"/>
</dbReference>
<accession>A0AAX4L1V3</accession>